<keyword evidence="5 7" id="KW-1133">Transmembrane helix</keyword>
<feature type="transmembrane region" description="Helical" evidence="7">
    <location>
        <begin position="182"/>
        <end position="207"/>
    </location>
</feature>
<evidence type="ECO:0000256" key="2">
    <source>
        <dbReference type="ARBA" id="ARBA00022448"/>
    </source>
</evidence>
<protein>
    <submittedName>
        <fullName evidence="9">Carbohydrate ABC transporter permease</fullName>
    </submittedName>
</protein>
<accession>A0ABS3N9X3</accession>
<dbReference type="SUPFAM" id="SSF161098">
    <property type="entry name" value="MetI-like"/>
    <property type="match status" value="1"/>
</dbReference>
<feature type="transmembrane region" description="Helical" evidence="7">
    <location>
        <begin position="12"/>
        <end position="35"/>
    </location>
</feature>
<evidence type="ECO:0000256" key="5">
    <source>
        <dbReference type="ARBA" id="ARBA00022989"/>
    </source>
</evidence>
<dbReference type="PANTHER" id="PTHR43744">
    <property type="entry name" value="ABC TRANSPORTER PERMEASE PROTEIN MG189-RELATED-RELATED"/>
    <property type="match status" value="1"/>
</dbReference>
<keyword evidence="6 7" id="KW-0472">Membrane</keyword>
<evidence type="ECO:0000259" key="8">
    <source>
        <dbReference type="PROSITE" id="PS50928"/>
    </source>
</evidence>
<evidence type="ECO:0000313" key="10">
    <source>
        <dbReference type="Proteomes" id="UP000663981"/>
    </source>
</evidence>
<comment type="caution">
    <text evidence="9">The sequence shown here is derived from an EMBL/GenBank/DDBJ whole genome shotgun (WGS) entry which is preliminary data.</text>
</comment>
<keyword evidence="3" id="KW-1003">Cell membrane</keyword>
<feature type="transmembrane region" description="Helical" evidence="7">
    <location>
        <begin position="74"/>
        <end position="97"/>
    </location>
</feature>
<dbReference type="PROSITE" id="PS50928">
    <property type="entry name" value="ABC_TM1"/>
    <property type="match status" value="1"/>
</dbReference>
<keyword evidence="2 7" id="KW-0813">Transport</keyword>
<organism evidence="9 10">
    <name type="scientific">Metabacillus bambusae</name>
    <dbReference type="NCBI Taxonomy" id="2795218"/>
    <lineage>
        <taxon>Bacteria</taxon>
        <taxon>Bacillati</taxon>
        <taxon>Bacillota</taxon>
        <taxon>Bacilli</taxon>
        <taxon>Bacillales</taxon>
        <taxon>Bacillaceae</taxon>
        <taxon>Metabacillus</taxon>
    </lineage>
</organism>
<evidence type="ECO:0000256" key="3">
    <source>
        <dbReference type="ARBA" id="ARBA00022475"/>
    </source>
</evidence>
<feature type="domain" description="ABC transmembrane type-1" evidence="8">
    <location>
        <begin position="74"/>
        <end position="270"/>
    </location>
</feature>
<evidence type="ECO:0000256" key="6">
    <source>
        <dbReference type="ARBA" id="ARBA00023136"/>
    </source>
</evidence>
<sequence>MYEKSLGNRIFNFFNYTILLLIALACFIPFVNVIASSFATTQEVVEKTFILFPTTFTLEAYEYIFSTPTIFRSFAVSIGITGVGTLVSMILTAFMAYSLSRRYLYGRKAINFVIVFTMLFSGGMIPTYLVVRNMGLIDSYWALILPVAINAFNLIIMRNFFQAIPDSLEESAKVDGYNDILIFFKIILPLSLPSIATISLFYAVSYWNEYMNAILYLNDSGKWPIQVLLRQIVIVSSGMQADATSVDVVPPAQTIKMAVIAVATVPMLIVYPFLQKYFVKGAFVGSVKA</sequence>
<dbReference type="EMBL" id="JAGDEL010000027">
    <property type="protein sequence ID" value="MBO1514840.1"/>
    <property type="molecule type" value="Genomic_DNA"/>
</dbReference>
<feature type="transmembrane region" description="Helical" evidence="7">
    <location>
        <begin position="255"/>
        <end position="274"/>
    </location>
</feature>
<dbReference type="PROSITE" id="PS51257">
    <property type="entry name" value="PROKAR_LIPOPROTEIN"/>
    <property type="match status" value="1"/>
</dbReference>
<evidence type="ECO:0000256" key="4">
    <source>
        <dbReference type="ARBA" id="ARBA00022692"/>
    </source>
</evidence>
<dbReference type="Proteomes" id="UP000663981">
    <property type="component" value="Unassembled WGS sequence"/>
</dbReference>
<dbReference type="InterPro" id="IPR035906">
    <property type="entry name" value="MetI-like_sf"/>
</dbReference>
<comment type="similarity">
    <text evidence="7">Belongs to the binding-protein-dependent transport system permease family.</text>
</comment>
<gene>
    <name evidence="9" type="ORF">I7822_24710</name>
</gene>
<evidence type="ECO:0000256" key="7">
    <source>
        <dbReference type="RuleBase" id="RU363032"/>
    </source>
</evidence>
<reference evidence="9 10" key="1">
    <citation type="submission" date="2021-03" db="EMBL/GenBank/DDBJ databases">
        <title>Whole genome sequence of Metabacillus bambusae BG109.</title>
        <authorList>
            <person name="Jeong J.W."/>
        </authorList>
    </citation>
    <scope>NUCLEOTIDE SEQUENCE [LARGE SCALE GENOMIC DNA]</scope>
    <source>
        <strain evidence="9 10">BG109</strain>
    </source>
</reference>
<dbReference type="CDD" id="cd06261">
    <property type="entry name" value="TM_PBP2"/>
    <property type="match status" value="1"/>
</dbReference>
<dbReference type="Gene3D" id="1.10.3720.10">
    <property type="entry name" value="MetI-like"/>
    <property type="match status" value="1"/>
</dbReference>
<feature type="transmembrane region" description="Helical" evidence="7">
    <location>
        <begin position="109"/>
        <end position="128"/>
    </location>
</feature>
<evidence type="ECO:0000313" key="9">
    <source>
        <dbReference type="EMBL" id="MBO1514840.1"/>
    </source>
</evidence>
<feature type="transmembrane region" description="Helical" evidence="7">
    <location>
        <begin position="140"/>
        <end position="161"/>
    </location>
</feature>
<comment type="subcellular location">
    <subcellularLocation>
        <location evidence="1 7">Cell membrane</location>
        <topology evidence="1 7">Multi-pass membrane protein</topology>
    </subcellularLocation>
</comment>
<dbReference type="RefSeq" id="WP_207981746.1">
    <property type="nucleotide sequence ID" value="NZ_JAGDEL010000027.1"/>
</dbReference>
<evidence type="ECO:0000256" key="1">
    <source>
        <dbReference type="ARBA" id="ARBA00004651"/>
    </source>
</evidence>
<proteinExistence type="inferred from homology"/>
<keyword evidence="10" id="KW-1185">Reference proteome</keyword>
<dbReference type="PANTHER" id="PTHR43744:SF9">
    <property type="entry name" value="POLYGALACTURONAN_RHAMNOGALACTURONAN TRANSPORT SYSTEM PERMEASE PROTEIN YTCP"/>
    <property type="match status" value="1"/>
</dbReference>
<name>A0ABS3N9X3_9BACI</name>
<dbReference type="InterPro" id="IPR000515">
    <property type="entry name" value="MetI-like"/>
</dbReference>
<keyword evidence="4 7" id="KW-0812">Transmembrane</keyword>
<dbReference type="Pfam" id="PF00528">
    <property type="entry name" value="BPD_transp_1"/>
    <property type="match status" value="1"/>
</dbReference>